<gene>
    <name evidence="1" type="ORF">Cyrtocomes_00880</name>
</gene>
<dbReference type="Proteomes" id="UP001293791">
    <property type="component" value="Unassembled WGS sequence"/>
</dbReference>
<evidence type="ECO:0000313" key="2">
    <source>
        <dbReference type="Proteomes" id="UP001293791"/>
    </source>
</evidence>
<proteinExistence type="predicted"/>
<dbReference type="RefSeq" id="WP_322497958.1">
    <property type="nucleotide sequence ID" value="NZ_JARGYT010000055.1"/>
</dbReference>
<reference evidence="1 2" key="1">
    <citation type="submission" date="2023-02" db="EMBL/GenBank/DDBJ databases">
        <title>Host association and intracellularity evolved multiple times independently in the Rickettsiales.</title>
        <authorList>
            <person name="Castelli M."/>
            <person name="Nardi T."/>
            <person name="Gammuto L."/>
            <person name="Bellinzona G."/>
            <person name="Sabaneyeva E."/>
            <person name="Potekhin A."/>
            <person name="Serra V."/>
            <person name="Petroni G."/>
            <person name="Sassera D."/>
        </authorList>
    </citation>
    <scope>NUCLEOTIDE SEQUENCE [LARGE SCALE GENOMIC DNA]</scope>
    <source>
        <strain evidence="1 2">BOD18</strain>
    </source>
</reference>
<organism evidence="1 2">
    <name type="scientific">Candidatus Cyrtobacter comes</name>
    <dbReference type="NCBI Taxonomy" id="675776"/>
    <lineage>
        <taxon>Bacteria</taxon>
        <taxon>Pseudomonadati</taxon>
        <taxon>Pseudomonadota</taxon>
        <taxon>Alphaproteobacteria</taxon>
        <taxon>Rickettsiales</taxon>
        <taxon>Candidatus Midichloriaceae</taxon>
        <taxon>Candidatus Cyrtobacter</taxon>
    </lineage>
</organism>
<comment type="caution">
    <text evidence="1">The sequence shown here is derived from an EMBL/GenBank/DDBJ whole genome shotgun (WGS) entry which is preliminary data.</text>
</comment>
<keyword evidence="2" id="KW-1185">Reference proteome</keyword>
<sequence length="99" mass="10246">MPIEFMFSQPIQTGLEVGPNLIGTLLSAPTGVFNGMDTIGLFEGLAKSLKGSWLSTQLGFLNLVGISGKPLGQSPLDIKAQPIIQGKIGGLVSHGKGRG</sequence>
<protein>
    <submittedName>
        <fullName evidence="1">Uncharacterized protein</fullName>
    </submittedName>
</protein>
<evidence type="ECO:0000313" key="1">
    <source>
        <dbReference type="EMBL" id="MDZ5762493.1"/>
    </source>
</evidence>
<accession>A0ABU5L8Q0</accession>
<name>A0ABU5L8Q0_9RICK</name>
<dbReference type="EMBL" id="JARGYT010000055">
    <property type="protein sequence ID" value="MDZ5762493.1"/>
    <property type="molecule type" value="Genomic_DNA"/>
</dbReference>